<protein>
    <recommendedName>
        <fullName evidence="3">C-type lectin domain-containing protein</fullName>
    </recommendedName>
</protein>
<organism evidence="4 5">
    <name type="scientific">Mya arenaria</name>
    <name type="common">Soft-shell clam</name>
    <dbReference type="NCBI Taxonomy" id="6604"/>
    <lineage>
        <taxon>Eukaryota</taxon>
        <taxon>Metazoa</taxon>
        <taxon>Spiralia</taxon>
        <taxon>Lophotrochozoa</taxon>
        <taxon>Mollusca</taxon>
        <taxon>Bivalvia</taxon>
        <taxon>Autobranchia</taxon>
        <taxon>Heteroconchia</taxon>
        <taxon>Euheterodonta</taxon>
        <taxon>Imparidentia</taxon>
        <taxon>Neoheterodontei</taxon>
        <taxon>Myida</taxon>
        <taxon>Myoidea</taxon>
        <taxon>Myidae</taxon>
        <taxon>Mya</taxon>
    </lineage>
</organism>
<proteinExistence type="predicted"/>
<feature type="domain" description="C-type lectin" evidence="3">
    <location>
        <begin position="57"/>
        <end position="113"/>
    </location>
</feature>
<evidence type="ECO:0000259" key="3">
    <source>
        <dbReference type="PROSITE" id="PS50041"/>
    </source>
</evidence>
<evidence type="ECO:0000313" key="5">
    <source>
        <dbReference type="Proteomes" id="UP001164746"/>
    </source>
</evidence>
<sequence>MIKHRQCLYGNCAEQTFEIQPCDTKNCQAEVSTTTTTTTTTTSHTPTTSKPKTTTHRWVSNQQAAITVTDWAPEQPSNTGPHHQAQDCIAVKAEHNYQWDDQECNHAHAYICEQV</sequence>
<keyword evidence="5" id="KW-1185">Reference proteome</keyword>
<reference evidence="4" key="1">
    <citation type="submission" date="2022-11" db="EMBL/GenBank/DDBJ databases">
        <title>Centuries of genome instability and evolution in soft-shell clam transmissible cancer (bioRxiv).</title>
        <authorList>
            <person name="Hart S.F.M."/>
            <person name="Yonemitsu M.A."/>
            <person name="Giersch R.M."/>
            <person name="Beal B.F."/>
            <person name="Arriagada G."/>
            <person name="Davis B.W."/>
            <person name="Ostrander E.A."/>
            <person name="Goff S.P."/>
            <person name="Metzger M.J."/>
        </authorList>
    </citation>
    <scope>NUCLEOTIDE SEQUENCE</scope>
    <source>
        <strain evidence="4">MELC-2E11</strain>
        <tissue evidence="4">Siphon/mantle</tissue>
    </source>
</reference>
<dbReference type="PROSITE" id="PS50041">
    <property type="entry name" value="C_TYPE_LECTIN_2"/>
    <property type="match status" value="1"/>
</dbReference>
<dbReference type="PROSITE" id="PS00615">
    <property type="entry name" value="C_TYPE_LECTIN_1"/>
    <property type="match status" value="1"/>
</dbReference>
<dbReference type="CDD" id="cd00037">
    <property type="entry name" value="CLECT"/>
    <property type="match status" value="1"/>
</dbReference>
<dbReference type="InterPro" id="IPR001304">
    <property type="entry name" value="C-type_lectin-like"/>
</dbReference>
<dbReference type="InterPro" id="IPR016187">
    <property type="entry name" value="CTDL_fold"/>
</dbReference>
<dbReference type="Pfam" id="PF00059">
    <property type="entry name" value="Lectin_C"/>
    <property type="match status" value="1"/>
</dbReference>
<gene>
    <name evidence="4" type="ORF">MAR_003745</name>
</gene>
<feature type="compositionally biased region" description="Low complexity" evidence="2">
    <location>
        <begin position="33"/>
        <end position="52"/>
    </location>
</feature>
<dbReference type="SUPFAM" id="SSF56436">
    <property type="entry name" value="C-type lectin-like"/>
    <property type="match status" value="1"/>
</dbReference>
<accession>A0ABY7GA34</accession>
<evidence type="ECO:0000313" key="4">
    <source>
        <dbReference type="EMBL" id="WAR30177.1"/>
    </source>
</evidence>
<evidence type="ECO:0000256" key="1">
    <source>
        <dbReference type="ARBA" id="ARBA00023157"/>
    </source>
</evidence>
<dbReference type="EMBL" id="CP111027">
    <property type="protein sequence ID" value="WAR30177.1"/>
    <property type="molecule type" value="Genomic_DNA"/>
</dbReference>
<evidence type="ECO:0000256" key="2">
    <source>
        <dbReference type="SAM" id="MobiDB-lite"/>
    </source>
</evidence>
<dbReference type="Proteomes" id="UP001164746">
    <property type="component" value="Chromosome 16"/>
</dbReference>
<dbReference type="Gene3D" id="3.10.100.10">
    <property type="entry name" value="Mannose-Binding Protein A, subunit A"/>
    <property type="match status" value="1"/>
</dbReference>
<keyword evidence="1" id="KW-1015">Disulfide bond</keyword>
<feature type="region of interest" description="Disordered" evidence="2">
    <location>
        <begin position="33"/>
        <end position="57"/>
    </location>
</feature>
<dbReference type="InterPro" id="IPR018378">
    <property type="entry name" value="C-type_lectin_CS"/>
</dbReference>
<dbReference type="InterPro" id="IPR016186">
    <property type="entry name" value="C-type_lectin-like/link_sf"/>
</dbReference>
<name>A0ABY7GA34_MYAAR</name>